<evidence type="ECO:0000256" key="1">
    <source>
        <dbReference type="SAM" id="MobiDB-lite"/>
    </source>
</evidence>
<evidence type="ECO:0000313" key="2">
    <source>
        <dbReference type="EMBL" id="KDR44039.1"/>
    </source>
</evidence>
<protein>
    <recommendedName>
        <fullName evidence="4">Phage tail protein</fullName>
    </recommendedName>
</protein>
<dbReference type="STRING" id="60547.GCA_000751215_01890"/>
<keyword evidence="3" id="KW-1185">Reference proteome</keyword>
<feature type="compositionally biased region" description="Low complexity" evidence="1">
    <location>
        <begin position="26"/>
        <end position="39"/>
    </location>
</feature>
<accession>A0A069PW30</accession>
<dbReference type="Proteomes" id="UP000027466">
    <property type="component" value="Unassembled WGS sequence"/>
</dbReference>
<dbReference type="RefSeq" id="WP_035929125.1">
    <property type="nucleotide sequence ID" value="NZ_CADFFX010000006.1"/>
</dbReference>
<organism evidence="2 3">
    <name type="scientific">Caballeronia glathei</name>
    <dbReference type="NCBI Taxonomy" id="60547"/>
    <lineage>
        <taxon>Bacteria</taxon>
        <taxon>Pseudomonadati</taxon>
        <taxon>Pseudomonadota</taxon>
        <taxon>Betaproteobacteria</taxon>
        <taxon>Burkholderiales</taxon>
        <taxon>Burkholderiaceae</taxon>
        <taxon>Caballeronia</taxon>
    </lineage>
</organism>
<dbReference type="AlphaFoldDB" id="A0A069PW30"/>
<dbReference type="EMBL" id="JFHC01000004">
    <property type="protein sequence ID" value="KDR44039.1"/>
    <property type="molecule type" value="Genomic_DNA"/>
</dbReference>
<name>A0A069PW30_9BURK</name>
<gene>
    <name evidence="2" type="ORF">BG61_25235</name>
</gene>
<feature type="region of interest" description="Disordered" evidence="1">
    <location>
        <begin position="25"/>
        <end position="58"/>
    </location>
</feature>
<reference evidence="2 3" key="1">
    <citation type="submission" date="2014-03" db="EMBL/GenBank/DDBJ databases">
        <title>Draft Genome Sequences of Four Burkholderia Strains.</title>
        <authorList>
            <person name="Liu X.Y."/>
            <person name="Li C.X."/>
            <person name="Xu J.H."/>
        </authorList>
    </citation>
    <scope>NUCLEOTIDE SEQUENCE [LARGE SCALE GENOMIC DNA]</scope>
    <source>
        <strain evidence="2 3">DSM 50014</strain>
    </source>
</reference>
<comment type="caution">
    <text evidence="2">The sequence shown here is derived from an EMBL/GenBank/DDBJ whole genome shotgun (WGS) entry which is preliminary data.</text>
</comment>
<evidence type="ECO:0000313" key="3">
    <source>
        <dbReference type="Proteomes" id="UP000027466"/>
    </source>
</evidence>
<evidence type="ECO:0008006" key="4">
    <source>
        <dbReference type="Google" id="ProtNLM"/>
    </source>
</evidence>
<proteinExistence type="predicted"/>
<sequence length="159" mass="16904">MNLQDQLGALELSLDELLHAAPENVSAGSAAAPDASGDATQPSAQAAAPEDEKPMLNVSRPGRDAIEMTIGGKSVLLNPQGVSQLIEELSNARASMTAEQPGGLPPGWRFAATRNPMMATQKQSNGDRLLVLRHTGHGWVPFTFSPDTVIEMYAMLTQR</sequence>